<name>A0A8T4C7D6_9ARCH</name>
<protein>
    <submittedName>
        <fullName evidence="2">Uncharacterized protein</fullName>
    </submittedName>
</protein>
<gene>
    <name evidence="2" type="ORF">FJY86_03305</name>
</gene>
<dbReference type="EMBL" id="VGJJ01000024">
    <property type="protein sequence ID" value="MBM3282341.1"/>
    <property type="molecule type" value="Genomic_DNA"/>
</dbReference>
<sequence length="169" mass="18789">MKQSLLASVSMRKRMGIWLVFAILFLSVLTLTTISYFTPAQNGLVGLFVHYHFEAMILIGLLGIGIGAASFYLLGQELQASQEKVLNQSTLLLTFLNPLEKECVLFLVKNNGKCYQSDLSTLPGMTRLKAHRMVGKLHERKIIHISSHGKANEIVLVDAWKNGLAEMSV</sequence>
<accession>A0A8T4C7D6</accession>
<comment type="caution">
    <text evidence="2">The sequence shown here is derived from an EMBL/GenBank/DDBJ whole genome shotgun (WGS) entry which is preliminary data.</text>
</comment>
<feature type="transmembrane region" description="Helical" evidence="1">
    <location>
        <begin position="49"/>
        <end position="74"/>
    </location>
</feature>
<keyword evidence="1" id="KW-0472">Membrane</keyword>
<organism evidence="2 3">
    <name type="scientific">Candidatus Iainarchaeum sp</name>
    <dbReference type="NCBI Taxonomy" id="3101447"/>
    <lineage>
        <taxon>Archaea</taxon>
        <taxon>Candidatus Iainarchaeota</taxon>
        <taxon>Candidatus Iainarchaeia</taxon>
        <taxon>Candidatus Iainarchaeales</taxon>
        <taxon>Candidatus Iainarchaeaceae</taxon>
        <taxon>Candidatus Iainarchaeum</taxon>
    </lineage>
</organism>
<evidence type="ECO:0000256" key="1">
    <source>
        <dbReference type="SAM" id="Phobius"/>
    </source>
</evidence>
<keyword evidence="1" id="KW-0812">Transmembrane</keyword>
<evidence type="ECO:0000313" key="3">
    <source>
        <dbReference type="Proteomes" id="UP000774699"/>
    </source>
</evidence>
<evidence type="ECO:0000313" key="2">
    <source>
        <dbReference type="EMBL" id="MBM3282341.1"/>
    </source>
</evidence>
<dbReference type="AlphaFoldDB" id="A0A8T4C7D6"/>
<reference evidence="2" key="1">
    <citation type="submission" date="2019-03" db="EMBL/GenBank/DDBJ databases">
        <title>Lake Tanganyika Metagenome-Assembled Genomes (MAGs).</title>
        <authorList>
            <person name="Tran P."/>
        </authorList>
    </citation>
    <scope>NUCLEOTIDE SEQUENCE</scope>
    <source>
        <strain evidence="2">M_DeepCast_50m_m2_156</strain>
    </source>
</reference>
<keyword evidence="1" id="KW-1133">Transmembrane helix</keyword>
<feature type="transmembrane region" description="Helical" evidence="1">
    <location>
        <begin position="16"/>
        <end position="37"/>
    </location>
</feature>
<dbReference type="Proteomes" id="UP000774699">
    <property type="component" value="Unassembled WGS sequence"/>
</dbReference>
<proteinExistence type="predicted"/>